<organism evidence="1">
    <name type="scientific">Lepeophtheirus salmonis</name>
    <name type="common">Salmon louse</name>
    <name type="synonym">Caligus salmonis</name>
    <dbReference type="NCBI Taxonomy" id="72036"/>
    <lineage>
        <taxon>Eukaryota</taxon>
        <taxon>Metazoa</taxon>
        <taxon>Ecdysozoa</taxon>
        <taxon>Arthropoda</taxon>
        <taxon>Crustacea</taxon>
        <taxon>Multicrustacea</taxon>
        <taxon>Hexanauplia</taxon>
        <taxon>Copepoda</taxon>
        <taxon>Siphonostomatoida</taxon>
        <taxon>Caligidae</taxon>
        <taxon>Lepeophtheirus</taxon>
    </lineage>
</organism>
<protein>
    <submittedName>
        <fullName evidence="1">Uncharacterized protein</fullName>
    </submittedName>
</protein>
<evidence type="ECO:0000313" key="1">
    <source>
        <dbReference type="EMBL" id="CDW43365.1"/>
    </source>
</evidence>
<name>A0A0K2UZ84_LEPSM</name>
<proteinExistence type="predicted"/>
<dbReference type="EMBL" id="HACA01026004">
    <property type="protein sequence ID" value="CDW43365.1"/>
    <property type="molecule type" value="Transcribed_RNA"/>
</dbReference>
<reference evidence="1" key="1">
    <citation type="submission" date="2014-05" db="EMBL/GenBank/DDBJ databases">
        <authorList>
            <person name="Chronopoulou M."/>
        </authorList>
    </citation>
    <scope>NUCLEOTIDE SEQUENCE</scope>
    <source>
        <tissue evidence="1">Whole organism</tissue>
    </source>
</reference>
<accession>A0A0K2UZ84</accession>
<sequence>MIFLFEFPKNHKSSRVILTREIQRLPLTFYLCRNKIPCSCWGIYPRP</sequence>
<dbReference type="AlphaFoldDB" id="A0A0K2UZ84"/>